<evidence type="ECO:0000256" key="5">
    <source>
        <dbReference type="ARBA" id="ARBA00022801"/>
    </source>
</evidence>
<keyword evidence="5" id="KW-0378">Hydrolase</keyword>
<feature type="domain" description="DUF3638" evidence="8">
    <location>
        <begin position="2217"/>
        <end position="2464"/>
    </location>
</feature>
<feature type="domain" description="DUF3645" evidence="9">
    <location>
        <begin position="2584"/>
        <end position="2618"/>
    </location>
</feature>
<dbReference type="PANTHER" id="PTHR13367">
    <property type="entry name" value="UBIQUITIN THIOESTERASE"/>
    <property type="match status" value="1"/>
</dbReference>
<dbReference type="EC" id="3.4.19.12" evidence="2"/>
<dbReference type="Pfam" id="PF20255">
    <property type="entry name" value="DUF6606"/>
    <property type="match status" value="1"/>
</dbReference>
<evidence type="ECO:0000256" key="4">
    <source>
        <dbReference type="ARBA" id="ARBA00022786"/>
    </source>
</evidence>
<name>A0ABR0BM24_PURLI</name>
<evidence type="ECO:0000259" key="8">
    <source>
        <dbReference type="Pfam" id="PF12340"/>
    </source>
</evidence>
<evidence type="ECO:0000256" key="6">
    <source>
        <dbReference type="ARBA" id="ARBA00022807"/>
    </source>
</evidence>
<keyword evidence="6" id="KW-0788">Thiol protease</keyword>
<evidence type="ECO:0000256" key="2">
    <source>
        <dbReference type="ARBA" id="ARBA00012759"/>
    </source>
</evidence>
<organism evidence="11 12">
    <name type="scientific">Purpureocillium lilacinum</name>
    <name type="common">Paecilomyces lilacinus</name>
    <dbReference type="NCBI Taxonomy" id="33203"/>
    <lineage>
        <taxon>Eukaryota</taxon>
        <taxon>Fungi</taxon>
        <taxon>Dikarya</taxon>
        <taxon>Ascomycota</taxon>
        <taxon>Pezizomycotina</taxon>
        <taxon>Sordariomycetes</taxon>
        <taxon>Hypocreomycetidae</taxon>
        <taxon>Hypocreales</taxon>
        <taxon>Ophiocordycipitaceae</taxon>
        <taxon>Purpureocillium</taxon>
    </lineage>
</organism>
<dbReference type="InterPro" id="IPR051346">
    <property type="entry name" value="OTU_Deubiquitinase"/>
</dbReference>
<evidence type="ECO:0000313" key="12">
    <source>
        <dbReference type="Proteomes" id="UP001287286"/>
    </source>
</evidence>
<dbReference type="InterPro" id="IPR046541">
    <property type="entry name" value="DUF6606"/>
</dbReference>
<feature type="region of interest" description="Disordered" evidence="7">
    <location>
        <begin position="3333"/>
        <end position="3364"/>
    </location>
</feature>
<dbReference type="EMBL" id="JAWRVI010000055">
    <property type="protein sequence ID" value="KAK4083935.1"/>
    <property type="molecule type" value="Genomic_DNA"/>
</dbReference>
<evidence type="ECO:0000259" key="9">
    <source>
        <dbReference type="Pfam" id="PF12359"/>
    </source>
</evidence>
<reference evidence="11 12" key="1">
    <citation type="journal article" date="2024" name="Microbiol. Resour. Announc.">
        <title>Genome annotations for the ascomycete fungi Trichoderma harzianum, Trichoderma aggressivum, and Purpureocillium lilacinum.</title>
        <authorList>
            <person name="Beijen E.P.W."/>
            <person name="Ohm R.A."/>
        </authorList>
    </citation>
    <scope>NUCLEOTIDE SEQUENCE [LARGE SCALE GENOMIC DNA]</scope>
    <source>
        <strain evidence="11 12">CBS 150709</strain>
    </source>
</reference>
<accession>A0ABR0BM24</accession>
<keyword evidence="12" id="KW-1185">Reference proteome</keyword>
<evidence type="ECO:0000256" key="3">
    <source>
        <dbReference type="ARBA" id="ARBA00022670"/>
    </source>
</evidence>
<comment type="catalytic activity">
    <reaction evidence="1">
        <text>Thiol-dependent hydrolysis of ester, thioester, amide, peptide and isopeptide bonds formed by the C-terminal Gly of ubiquitin (a 76-residue protein attached to proteins as an intracellular targeting signal).</text>
        <dbReference type="EC" id="3.4.19.12"/>
    </reaction>
</comment>
<dbReference type="Pfam" id="PF12359">
    <property type="entry name" value="DUF3645"/>
    <property type="match status" value="1"/>
</dbReference>
<feature type="domain" description="DUF6606" evidence="10">
    <location>
        <begin position="224"/>
        <end position="489"/>
    </location>
</feature>
<evidence type="ECO:0000259" key="10">
    <source>
        <dbReference type="Pfam" id="PF20255"/>
    </source>
</evidence>
<dbReference type="Pfam" id="PF12340">
    <property type="entry name" value="DUF3638"/>
    <property type="match status" value="1"/>
</dbReference>
<keyword evidence="3" id="KW-0645">Protease</keyword>
<proteinExistence type="predicted"/>
<dbReference type="PANTHER" id="PTHR13367:SF34">
    <property type="match status" value="1"/>
</dbReference>
<feature type="region of interest" description="Disordered" evidence="7">
    <location>
        <begin position="49"/>
        <end position="72"/>
    </location>
</feature>
<feature type="compositionally biased region" description="Basic and acidic residues" evidence="7">
    <location>
        <begin position="1897"/>
        <end position="1907"/>
    </location>
</feature>
<evidence type="ECO:0000256" key="1">
    <source>
        <dbReference type="ARBA" id="ARBA00000707"/>
    </source>
</evidence>
<feature type="region of interest" description="Disordered" evidence="7">
    <location>
        <begin position="1893"/>
        <end position="1916"/>
    </location>
</feature>
<dbReference type="InterPro" id="IPR022099">
    <property type="entry name" value="DUF3638"/>
</dbReference>
<evidence type="ECO:0000256" key="7">
    <source>
        <dbReference type="SAM" id="MobiDB-lite"/>
    </source>
</evidence>
<dbReference type="InterPro" id="IPR022105">
    <property type="entry name" value="DUF3645"/>
</dbReference>
<sequence length="3364" mass="378698">MNTAPCASPVKCQLHPGVWSGVAGERNFASSGQLPCAAWFRPRRQVSPGVIHGLGRSRRRRHHGEALPPREVNPLASIPSAAVDGGVVALGELRDDEKGRRGLCWRGMGTLRRRNVSSRLSQGQRQHNANATKHLCEVNTLGRARSCTRPWQLPVFTVPRTAGAAAHFFALPYFTSLSTTNPQRHPFCQHSHPHILWHTIAAEAARTDFTVMASEGDVRDLKRVIDDVFLPPKLPGQDCGSSHDNKLLALVHSALEAFTPLARQKDRSTILATAEAVRRLKQARNRFGVLDEAAVACLLEKLSTRHFLLPLHIKAQNAGLLIWKKDDDFVFETFELTPPSARVVKAEGRLKRTFPSEGVVVNLEVFTSPQFRSAVASTIAKMSFETAPGMCGEISTPNGKVDDTAAPNLVTELLISFLLANGKPATEPTVRKHTREEIILNEGNEVPWRRSAFWLFLRVTLHLQMSRFDGGQDSGLYKRFMVFFMAQFLRSAVDIDMNSDLLYAMSAKVARRLVKLNIRRQESWMPTVHKHMSAVTRVLDTRMKHILADDKQTLGFTKLSGQAAEADTTLHLPDLDAFLDHMSLKQCNYQSGEFSPTSAVLQVSSDQIPDVAFIEDHPTHEFQNLYAFETWVAVYLEAWTRDHLHDDETCAKLKRTIEVYHKISHICYDGSPEGNSMMILTILELWIACDKSAVAQHPLLANYSHDVPLRPFELLHLRFKGDMERLCRAERYLMDRSSAAYRSTKAVSAIFTYDQETSFSTSFVASSVDHGEVLAAIKSRTDEQRTRHQEEFNRLITRFNELMDLRAVVSCEQEDIVDHRGRSRKRHASRCQRCQTEDELAVMDIEVFEEPLPSKASEAASVVFELLSPPAFAAWRDSTIILLEDVLGLRPRQKEKIKLKQRLQCWPGLDVHFREASPEQRVVLATASSPTSRRKRIALSSTLTFGDTFVPSTIRWQLFDNALSSAIGKPIMTEAVSQMCSLPFEEELRFLQPFLAQQRAPNDIITQQAERPGNLSPAEFRALCSMSFGRHKKTETVMFLMHIVEQTGPTTAAEPLRNAHGILLCEKFASKMLDTIFACLGRVAQNSEAYRAVWAYNMLAARLLSAGPEATRHRCLDFLAQSRSVCIKWMRMHSGKSKGALSNDESSECLQRSLEAALVCLSTFDVAQCHLDQILTDAAQTTIFVESSIRTKETISEAHSKDITINTLMFRWTRLSQRAFQALARDRNTKEGLNTAVREAWAYFCPSEDGWALHGSWVIAETSAILEDEPTIVHFDLLRAELRINGQPLSHLPEEFAAHPQFKCLFGTRQLEVYPLGSQGMQYLAKGTFNDHEVSLDLEPTPDAEGDLLVRARRQDVTYTLVPRRLLTEKLPRSFSDQFVHWYNERECSIELRPNDDPWGIKKGSWRLQKQGDLWFLTGQDGSRLVDPTSATATSVAEVFQPIETASGLHIFYSAAANEICVRIPRFNLDFSVDCGTAILSSHQFRGMQVDVDQSLQTLLGLQNRLLLCHAEESDARMVLIPEGEVKLSQSRDHDDRYHHAVEVDLSTACRIQSFRVDRVLGRLVGNGTLRSKIYLAHLHALTSFCIPDPLTGLTGTEQALRILQSAEVRSFDWLSVENVERLGRIAEMTPKRRRYPLDESAMQIVAWRGDSLGELSQHPGLYKAVKSLFVQAAETQFFYPSNTAKIPKLAMWDVRLLNRDEIRSSTFYGSGFGAEYHSTAFDEEYTSAARAPAPDKAHMVYRACRILASGAEVALAKPVSTFTSDIKRIFGTGGVRGRVSAIPESELQYDLRWLQDPRELMGDLFCRIHATLIRQEVSLNKFHLMLWISTMIFAENSSDSMVQLLLSFASLSATRQVQAPDASQFLLHKSPKPLKADLKNIGKEAYVDFTASPEAQRPDRPGETRKAANTRRRNTFKEKQKEVLENFAVFMADQWYDNRLAPPTFPLDASFAQYIGHEGAVAATHRLFKTCIANGCFLKFVADLKEIIRRAELLDCAEVPSPRLLPPSTPDLQETERCVSILSALKQAVVIRFSRTELPCLSQRLLKEVQHPVSPSLSGLRALVMQRIASTQLTCYVTELQRSISSLGDHTESHSLVLPALGIEKVLLHHFKDCKQRFDSAMDAVVKAIGKNQRLRNDQHSSVNIVATTHHWPRVTLAIILEQINRHNRSSLPGDWMQRIVDLGQKLTCLQQAGRLLQMSSRETALIEELRNQVRRNWSPEKHPDTLLLEIEGGFRVRHAQEDIARLMRTPPKGENAVLQLNMGEGKSSVIIPMIVTRIAKGRTLTRVIVAKPQSRQMLEMLMSSLGGLVSRRVYHMPFSRGLAVGEEEILTIQRIFSECRKSGGVLLVQPEHVLSLQLLAIEMLLSPRLKLRASSRSRRQTDGQAVAEPEKTGADIQQLLLEILNFCNAHSRDIVDESDENFSPKFELIYTMGKQEILEFAPDRWLIIQEVLSLVAKLAPRFQQTAPASVEIDGRHDDRVPRVRFLLQDAADKMCLLLAETICHNGLASFFFGRQPTEMKNAIVQFITEKIVSKEAAGLVEGSELWGQSTRSALLVLRGLFAGGILSFALSQKRWSVNFGLDRDRVPSTALAVPYRAKGVPARSEFSHPDLQIVLTCLSYYYGGLSDKDILLSFEHLTKSDQAEHEYATWIAPTSLPTAFRSLDGVNIRDREQCSRTLFPQLRYSKGAIDYFLSRIVFPREMKEFPQKLSASGWDIGRSKAHPTTAFSGTNDSRHLLPLEMNQLEVPSQVHTNALVLNHLLSADNKVVLLSELGHTGPCVSSQLLNTIAEMKPEPRVILDIGAQILELTNEQVATAWLELLSDRDDIRAAIFCNDLDELIVVDRLGRREPLQTSSFAKQMDVCLVFLDEAHCRGINLALPEWYQAAVILGAKLTKDRLAQACMRMRKLGAGQTLVFCVPHEVETRIRLQNPNQQNSKIDIMAILAWTMSETLEDTKQSIPIWAAQGRRFEQQRILWNEANAEGGLKVDQDLAEKFLESEAKSLESRYQPFYVPPPSISELPITNGSLERIVERCRDFGAQDDQSAGLEEQQERELMPELEEECEVERRTTFEPAGHRLHQNVRKYIETGSIPSNETGFMWAFQSLAETTATQHFNVRNFPRGLRVTQDFACTLQGDAPREKGTDAFQREVRFILTSFNGQKQDSIMVIISPYEAEKLMPEIRASRHVTLHLYAPRQNENHEPIDLNGTGLYQISSGPTPRGPISRRLLIELNLFAGQLYFKSFQEYIDVCDFLNLTWGDPADADGAAIDGFIEPRKRVRPHSGRTNFPSSPVQFLRILMSKIRRDGSSIDRTHVGKMLNGVLLTEDDFAPRPKRKADAMEEGVDEGTMFVEGEDDGTSQADA</sequence>
<evidence type="ECO:0000313" key="11">
    <source>
        <dbReference type="EMBL" id="KAK4083935.1"/>
    </source>
</evidence>
<protein>
    <recommendedName>
        <fullName evidence="2">ubiquitinyl hydrolase 1</fullName>
        <ecNumber evidence="2">3.4.19.12</ecNumber>
    </recommendedName>
</protein>
<comment type="caution">
    <text evidence="11">The sequence shown here is derived from an EMBL/GenBank/DDBJ whole genome shotgun (WGS) entry which is preliminary data.</text>
</comment>
<keyword evidence="4" id="KW-0833">Ubl conjugation pathway</keyword>
<gene>
    <name evidence="11" type="ORF">Purlil1_10568</name>
</gene>
<dbReference type="Proteomes" id="UP001287286">
    <property type="component" value="Unassembled WGS sequence"/>
</dbReference>